<sequence length="180" mass="18973">MEAPVYLQLHHHHRGAALPLPLPPPPIRHSAFTSSSKPPAPAPAARLTVSVRPRSPARSAPSPAVAAHHTAAPSAHRSSSRAATGYAAALADACARAGTLRRAARHARAVLLSRQQGRRPLLPSLEEEEEVAAGKMDARVAALLRMLVGKGRAGMVPEVLAEFAAICDQLLPPTRAHHAY</sequence>
<dbReference type="Proteomes" id="UP001341281">
    <property type="component" value="Chromosome 06"/>
</dbReference>
<proteinExistence type="predicted"/>
<protein>
    <submittedName>
        <fullName evidence="2">Uncharacterized protein</fullName>
    </submittedName>
</protein>
<accession>A0AAQ3TS84</accession>
<name>A0AAQ3TS84_PASNO</name>
<dbReference type="EMBL" id="CP144750">
    <property type="protein sequence ID" value="WVZ78498.1"/>
    <property type="molecule type" value="Genomic_DNA"/>
</dbReference>
<dbReference type="AlphaFoldDB" id="A0AAQ3TS84"/>
<organism evidence="2 3">
    <name type="scientific">Paspalum notatum var. saurae</name>
    <dbReference type="NCBI Taxonomy" id="547442"/>
    <lineage>
        <taxon>Eukaryota</taxon>
        <taxon>Viridiplantae</taxon>
        <taxon>Streptophyta</taxon>
        <taxon>Embryophyta</taxon>
        <taxon>Tracheophyta</taxon>
        <taxon>Spermatophyta</taxon>
        <taxon>Magnoliopsida</taxon>
        <taxon>Liliopsida</taxon>
        <taxon>Poales</taxon>
        <taxon>Poaceae</taxon>
        <taxon>PACMAD clade</taxon>
        <taxon>Panicoideae</taxon>
        <taxon>Andropogonodae</taxon>
        <taxon>Paspaleae</taxon>
        <taxon>Paspalinae</taxon>
        <taxon>Paspalum</taxon>
    </lineage>
</organism>
<gene>
    <name evidence="2" type="ORF">U9M48_026201</name>
</gene>
<feature type="compositionally biased region" description="Low complexity" evidence="1">
    <location>
        <begin position="43"/>
        <end position="79"/>
    </location>
</feature>
<evidence type="ECO:0000313" key="2">
    <source>
        <dbReference type="EMBL" id="WVZ78498.1"/>
    </source>
</evidence>
<reference evidence="2 3" key="1">
    <citation type="submission" date="2024-02" db="EMBL/GenBank/DDBJ databases">
        <title>High-quality chromosome-scale genome assembly of Pensacola bahiagrass (Paspalum notatum Flugge var. saurae).</title>
        <authorList>
            <person name="Vega J.M."/>
            <person name="Podio M."/>
            <person name="Orjuela J."/>
            <person name="Siena L.A."/>
            <person name="Pessino S.C."/>
            <person name="Combes M.C."/>
            <person name="Mariac C."/>
            <person name="Albertini E."/>
            <person name="Pupilli F."/>
            <person name="Ortiz J.P.A."/>
            <person name="Leblanc O."/>
        </authorList>
    </citation>
    <scope>NUCLEOTIDE SEQUENCE [LARGE SCALE GENOMIC DNA]</scope>
    <source>
        <strain evidence="2">R1</strain>
        <tissue evidence="2">Leaf</tissue>
    </source>
</reference>
<evidence type="ECO:0000313" key="3">
    <source>
        <dbReference type="Proteomes" id="UP001341281"/>
    </source>
</evidence>
<keyword evidence="3" id="KW-1185">Reference proteome</keyword>
<evidence type="ECO:0000256" key="1">
    <source>
        <dbReference type="SAM" id="MobiDB-lite"/>
    </source>
</evidence>
<feature type="region of interest" description="Disordered" evidence="1">
    <location>
        <begin position="17"/>
        <end position="79"/>
    </location>
</feature>